<organism evidence="2 3">
    <name type="scientific">Plakobranchus ocellatus</name>
    <dbReference type="NCBI Taxonomy" id="259542"/>
    <lineage>
        <taxon>Eukaryota</taxon>
        <taxon>Metazoa</taxon>
        <taxon>Spiralia</taxon>
        <taxon>Lophotrochozoa</taxon>
        <taxon>Mollusca</taxon>
        <taxon>Gastropoda</taxon>
        <taxon>Heterobranchia</taxon>
        <taxon>Euthyneura</taxon>
        <taxon>Panpulmonata</taxon>
        <taxon>Sacoglossa</taxon>
        <taxon>Placobranchoidea</taxon>
        <taxon>Plakobranchidae</taxon>
        <taxon>Plakobranchus</taxon>
    </lineage>
</organism>
<evidence type="ECO:0000313" key="3">
    <source>
        <dbReference type="Proteomes" id="UP000735302"/>
    </source>
</evidence>
<comment type="caution">
    <text evidence="2">The sequence shown here is derived from an EMBL/GenBank/DDBJ whole genome shotgun (WGS) entry which is preliminary data.</text>
</comment>
<proteinExistence type="predicted"/>
<evidence type="ECO:0000256" key="1">
    <source>
        <dbReference type="SAM" id="MobiDB-lite"/>
    </source>
</evidence>
<dbReference type="AlphaFoldDB" id="A0AAV3YFF4"/>
<feature type="compositionally biased region" description="Basic and acidic residues" evidence="1">
    <location>
        <begin position="1"/>
        <end position="14"/>
    </location>
</feature>
<feature type="compositionally biased region" description="Polar residues" evidence="1">
    <location>
        <begin position="28"/>
        <end position="40"/>
    </location>
</feature>
<reference evidence="2 3" key="1">
    <citation type="journal article" date="2021" name="Elife">
        <title>Chloroplast acquisition without the gene transfer in kleptoplastic sea slugs, Plakobranchus ocellatus.</title>
        <authorList>
            <person name="Maeda T."/>
            <person name="Takahashi S."/>
            <person name="Yoshida T."/>
            <person name="Shimamura S."/>
            <person name="Takaki Y."/>
            <person name="Nagai Y."/>
            <person name="Toyoda A."/>
            <person name="Suzuki Y."/>
            <person name="Arimoto A."/>
            <person name="Ishii H."/>
            <person name="Satoh N."/>
            <person name="Nishiyama T."/>
            <person name="Hasebe M."/>
            <person name="Maruyama T."/>
            <person name="Minagawa J."/>
            <person name="Obokata J."/>
            <person name="Shigenobu S."/>
        </authorList>
    </citation>
    <scope>NUCLEOTIDE SEQUENCE [LARGE SCALE GENOMIC DNA]</scope>
</reference>
<name>A0AAV3YFF4_9GAST</name>
<protein>
    <submittedName>
        <fullName evidence="2">Uncharacterized protein</fullName>
    </submittedName>
</protein>
<dbReference type="EMBL" id="BLXT01000847">
    <property type="protein sequence ID" value="GFN80783.1"/>
    <property type="molecule type" value="Genomic_DNA"/>
</dbReference>
<feature type="region of interest" description="Disordered" evidence="1">
    <location>
        <begin position="1"/>
        <end position="45"/>
    </location>
</feature>
<evidence type="ECO:0000313" key="2">
    <source>
        <dbReference type="EMBL" id="GFN80783.1"/>
    </source>
</evidence>
<sequence length="98" mass="10818">MVGGKREVERRSGDRPQSQSDVAYEPTRGSSQATTCSSRLSRPRAKTVEHILSRAPHGAVIMCMCIKKACHPRFLSVSRTAISMTLDHHGRILQDDDG</sequence>
<accession>A0AAV3YFF4</accession>
<dbReference type="Proteomes" id="UP000735302">
    <property type="component" value="Unassembled WGS sequence"/>
</dbReference>
<gene>
    <name evidence="2" type="ORF">PoB_000728900</name>
</gene>
<keyword evidence="3" id="KW-1185">Reference proteome</keyword>